<dbReference type="InterPro" id="IPR025468">
    <property type="entry name" value="TTRAP"/>
</dbReference>
<accession>A0A7X2P4Z4</accession>
<evidence type="ECO:0000313" key="1">
    <source>
        <dbReference type="EMBL" id="MST67605.1"/>
    </source>
</evidence>
<dbReference type="Gene3D" id="1.10.10.1850">
    <property type="entry name" value="Sporulation protein-like"/>
    <property type="match status" value="1"/>
</dbReference>
<reference evidence="1 2" key="1">
    <citation type="submission" date="2019-08" db="EMBL/GenBank/DDBJ databases">
        <title>In-depth cultivation of the pig gut microbiome towards novel bacterial diversity and tailored functional studies.</title>
        <authorList>
            <person name="Wylensek D."/>
            <person name="Hitch T.C.A."/>
            <person name="Clavel T."/>
        </authorList>
    </citation>
    <scope>NUCLEOTIDE SEQUENCE [LARGE SCALE GENOMIC DNA]</scope>
    <source>
        <strain evidence="1 2">BSM-380-WT-5A</strain>
    </source>
</reference>
<protein>
    <recommendedName>
        <fullName evidence="3">Tranposon-transfer assisting protein</fullName>
    </recommendedName>
</protein>
<evidence type="ECO:0000313" key="2">
    <source>
        <dbReference type="Proteomes" id="UP000440513"/>
    </source>
</evidence>
<gene>
    <name evidence="1" type="ORF">FYJ57_12980</name>
</gene>
<dbReference type="AlphaFoldDB" id="A0A7X2P4Z4"/>
<proteinExistence type="predicted"/>
<dbReference type="Pfam" id="PF14203">
    <property type="entry name" value="TTRAP"/>
    <property type="match status" value="1"/>
</dbReference>
<organism evidence="1 2">
    <name type="scientific">Oliverpabstia intestinalis</name>
    <dbReference type="NCBI Taxonomy" id="2606633"/>
    <lineage>
        <taxon>Bacteria</taxon>
        <taxon>Bacillati</taxon>
        <taxon>Bacillota</taxon>
        <taxon>Clostridia</taxon>
        <taxon>Lachnospirales</taxon>
        <taxon>Lachnospiraceae</taxon>
        <taxon>Oliverpabstia</taxon>
    </lineage>
</organism>
<comment type="caution">
    <text evidence="1">The sequence shown here is derived from an EMBL/GenBank/DDBJ whole genome shotgun (WGS) entry which is preliminary data.</text>
</comment>
<dbReference type="Proteomes" id="UP000440513">
    <property type="component" value="Unassembled WGS sequence"/>
</dbReference>
<dbReference type="RefSeq" id="WP_173886945.1">
    <property type="nucleotide sequence ID" value="NZ_JBQHQZ010000002.1"/>
</dbReference>
<evidence type="ECO:0008006" key="3">
    <source>
        <dbReference type="Google" id="ProtNLM"/>
    </source>
</evidence>
<keyword evidence="2" id="KW-1185">Reference proteome</keyword>
<sequence length="64" mass="7427">MSIEETNLLCIFQSDSKEKVIEEIRKSMKHIDDDELVESSVRVIEKLSCMSDEEFSGIDIEFVE</sequence>
<dbReference type="EMBL" id="VUMS01000032">
    <property type="protein sequence ID" value="MST67605.1"/>
    <property type="molecule type" value="Genomic_DNA"/>
</dbReference>
<dbReference type="InterPro" id="IPR041965">
    <property type="entry name" value="TTRAP_sf"/>
</dbReference>
<name>A0A7X2P4Z4_9FIRM</name>